<keyword evidence="15" id="KW-1185">Reference proteome</keyword>
<keyword evidence="3 13" id="KW-0813">Transport</keyword>
<evidence type="ECO:0000313" key="15">
    <source>
        <dbReference type="Proteomes" id="UP000515203"/>
    </source>
</evidence>
<gene>
    <name evidence="16" type="primary">LOC101590420</name>
</gene>
<evidence type="ECO:0000256" key="8">
    <source>
        <dbReference type="ARBA" id="ARBA00022989"/>
    </source>
</evidence>
<evidence type="ECO:0000256" key="5">
    <source>
        <dbReference type="ARBA" id="ARBA00022607"/>
    </source>
</evidence>
<dbReference type="InParanoid" id="A0A6P6DH21"/>
<dbReference type="GeneID" id="101590420"/>
<proteinExistence type="inferred from homology"/>
<dbReference type="PROSITE" id="PS01310">
    <property type="entry name" value="FXYD"/>
    <property type="match status" value="1"/>
</dbReference>
<feature type="signal peptide" evidence="13">
    <location>
        <begin position="1"/>
        <end position="21"/>
    </location>
</feature>
<evidence type="ECO:0000256" key="4">
    <source>
        <dbReference type="ARBA" id="ARBA00022538"/>
    </source>
</evidence>
<dbReference type="FunCoup" id="A0A6P6DH21">
    <property type="interactions" value="455"/>
</dbReference>
<feature type="chain" id="PRO_5028524170" description="FXYD domain-containing ion transport regulator" evidence="13">
    <location>
        <begin position="22"/>
        <end position="218"/>
    </location>
</feature>
<keyword evidence="13" id="KW-0732">Signal</keyword>
<feature type="region of interest" description="Disordered" evidence="14">
    <location>
        <begin position="126"/>
        <end position="148"/>
    </location>
</feature>
<keyword evidence="12" id="KW-0739">Sodium transport</keyword>
<dbReference type="GO" id="GO:0006814">
    <property type="term" value="P:sodium ion transport"/>
    <property type="evidence" value="ECO:0007669"/>
    <property type="project" value="UniProtKB-KW"/>
</dbReference>
<evidence type="ECO:0000256" key="6">
    <source>
        <dbReference type="ARBA" id="ARBA00022692"/>
    </source>
</evidence>
<keyword evidence="9" id="KW-0915">Sodium</keyword>
<comment type="subcellular location">
    <subcellularLocation>
        <location evidence="1">Membrane</location>
        <topology evidence="1">Single-pass membrane protein</topology>
    </subcellularLocation>
</comment>
<evidence type="ECO:0000256" key="10">
    <source>
        <dbReference type="ARBA" id="ARBA00023065"/>
    </source>
</evidence>
<keyword evidence="8" id="KW-1133">Transmembrane helix</keyword>
<keyword evidence="6" id="KW-0812">Transmembrane</keyword>
<dbReference type="PANTHER" id="PTHR14132">
    <property type="entry name" value="SODIUM/POTASSIUM-TRANSPORTING ATPASE SUBUNIT GAMMA"/>
    <property type="match status" value="1"/>
</dbReference>
<keyword evidence="7" id="KW-0630">Potassium</keyword>
<evidence type="ECO:0000256" key="1">
    <source>
        <dbReference type="ARBA" id="ARBA00004167"/>
    </source>
</evidence>
<dbReference type="OrthoDB" id="9451811at2759"/>
<feature type="compositionally biased region" description="Basic and acidic residues" evidence="14">
    <location>
        <begin position="132"/>
        <end position="148"/>
    </location>
</feature>
<dbReference type="CDD" id="cd20323">
    <property type="entry name" value="FXYD_FXYD5"/>
    <property type="match status" value="1"/>
</dbReference>
<evidence type="ECO:0000313" key="16">
    <source>
        <dbReference type="RefSeq" id="XP_023559315.1"/>
    </source>
</evidence>
<evidence type="ECO:0000256" key="13">
    <source>
        <dbReference type="RuleBase" id="RU364131"/>
    </source>
</evidence>
<keyword evidence="11" id="KW-0472">Membrane</keyword>
<dbReference type="GO" id="GO:0017080">
    <property type="term" value="F:sodium channel regulator activity"/>
    <property type="evidence" value="ECO:0007669"/>
    <property type="project" value="TreeGrafter"/>
</dbReference>
<evidence type="ECO:0000256" key="7">
    <source>
        <dbReference type="ARBA" id="ARBA00022958"/>
    </source>
</evidence>
<sequence>MLPLGRLCLLTIVGLLVPVRGQSLEKVSSLPTGDPTIVNTPVLTEDPDAAHLQGQSTLPTFTWPADVQATETQSNFPEAPEPVGHTAEVETQQPTGTEAFFLVTDPVPQPSSKEATPSARLNEGTTALYHRPTPDGHDRRNDIHRQLDPDKDPFSYDVATLRKRGLLVAAVLFITEIVIHTSSKCRQMSRLCQKRGRAYNVINTRTQEREDAARCSYP</sequence>
<dbReference type="Proteomes" id="UP000515203">
    <property type="component" value="Unplaced"/>
</dbReference>
<evidence type="ECO:0000256" key="14">
    <source>
        <dbReference type="SAM" id="MobiDB-lite"/>
    </source>
</evidence>
<accession>A0A6P6DH21</accession>
<evidence type="ECO:0000256" key="11">
    <source>
        <dbReference type="ARBA" id="ARBA00023136"/>
    </source>
</evidence>
<dbReference type="InterPro" id="IPR047297">
    <property type="entry name" value="FXYD_motif"/>
</dbReference>
<evidence type="ECO:0000256" key="9">
    <source>
        <dbReference type="ARBA" id="ARBA00023053"/>
    </source>
</evidence>
<evidence type="ECO:0000256" key="2">
    <source>
        <dbReference type="ARBA" id="ARBA00005948"/>
    </source>
</evidence>
<dbReference type="InterPro" id="IPR000272">
    <property type="entry name" value="Ion-transport_regulator_FXYD"/>
</dbReference>
<dbReference type="GO" id="GO:0006813">
    <property type="term" value="P:potassium ion transport"/>
    <property type="evidence" value="ECO:0007669"/>
    <property type="project" value="UniProtKB-KW"/>
</dbReference>
<comment type="similarity">
    <text evidence="2 13">Belongs to the FXYD family.</text>
</comment>
<evidence type="ECO:0000256" key="3">
    <source>
        <dbReference type="ARBA" id="ARBA00022448"/>
    </source>
</evidence>
<dbReference type="Gene3D" id="1.20.5.780">
    <property type="entry name" value="Single helix bin"/>
    <property type="match status" value="1"/>
</dbReference>
<protein>
    <recommendedName>
        <fullName evidence="13">FXYD domain-containing ion transport regulator</fullName>
    </recommendedName>
</protein>
<dbReference type="GO" id="GO:0016020">
    <property type="term" value="C:membrane"/>
    <property type="evidence" value="ECO:0007669"/>
    <property type="project" value="UniProtKB-SubCell"/>
</dbReference>
<organism evidence="15 16">
    <name type="scientific">Octodon degus</name>
    <name type="common">Degu</name>
    <name type="synonym">Sciurus degus</name>
    <dbReference type="NCBI Taxonomy" id="10160"/>
    <lineage>
        <taxon>Eukaryota</taxon>
        <taxon>Metazoa</taxon>
        <taxon>Chordata</taxon>
        <taxon>Craniata</taxon>
        <taxon>Vertebrata</taxon>
        <taxon>Euteleostomi</taxon>
        <taxon>Mammalia</taxon>
        <taxon>Eutheria</taxon>
        <taxon>Euarchontoglires</taxon>
        <taxon>Glires</taxon>
        <taxon>Rodentia</taxon>
        <taxon>Hystricomorpha</taxon>
        <taxon>Octodontidae</taxon>
        <taxon>Octodon</taxon>
    </lineage>
</organism>
<dbReference type="GO" id="GO:0043269">
    <property type="term" value="P:regulation of monoatomic ion transport"/>
    <property type="evidence" value="ECO:0007669"/>
    <property type="project" value="InterPro"/>
</dbReference>
<dbReference type="PANTHER" id="PTHR14132:SF14">
    <property type="entry name" value="FXYD DOMAIN-CONTAINING ION TRANSPORT REGULATOR 5"/>
    <property type="match status" value="1"/>
</dbReference>
<dbReference type="Pfam" id="PF02038">
    <property type="entry name" value="ATP1G1_PLM_MAT8"/>
    <property type="match status" value="1"/>
</dbReference>
<evidence type="ECO:0000256" key="12">
    <source>
        <dbReference type="ARBA" id="ARBA00023201"/>
    </source>
</evidence>
<dbReference type="RefSeq" id="XP_023559315.1">
    <property type="nucleotide sequence ID" value="XM_023703547.1"/>
</dbReference>
<keyword evidence="10 13" id="KW-0406">Ion transport</keyword>
<dbReference type="AlphaFoldDB" id="A0A6P6DH21"/>
<keyword evidence="5" id="KW-0740">Sodium/potassium transport</keyword>
<keyword evidence="4" id="KW-0633">Potassium transport</keyword>
<name>A0A6P6DH21_OCTDE</name>
<reference evidence="16" key="1">
    <citation type="submission" date="2025-08" db="UniProtKB">
        <authorList>
            <consortium name="RefSeq"/>
        </authorList>
    </citation>
    <scope>IDENTIFICATION</scope>
</reference>